<comment type="caution">
    <text evidence="1">The sequence shown here is derived from an EMBL/GenBank/DDBJ whole genome shotgun (WGS) entry which is preliminary data.</text>
</comment>
<evidence type="ECO:0000313" key="1">
    <source>
        <dbReference type="EMBL" id="GAA0628244.1"/>
    </source>
</evidence>
<reference evidence="1 2" key="1">
    <citation type="journal article" date="2019" name="Int. J. Syst. Evol. Microbiol.">
        <title>The Global Catalogue of Microorganisms (GCM) 10K type strain sequencing project: providing services to taxonomists for standard genome sequencing and annotation.</title>
        <authorList>
            <consortium name="The Broad Institute Genomics Platform"/>
            <consortium name="The Broad Institute Genome Sequencing Center for Infectious Disease"/>
            <person name="Wu L."/>
            <person name="Ma J."/>
        </authorList>
    </citation>
    <scope>NUCLEOTIDE SEQUENCE [LARGE SCALE GENOMIC DNA]</scope>
    <source>
        <strain evidence="1 2">JCM 12928</strain>
    </source>
</reference>
<keyword evidence="2" id="KW-1185">Reference proteome</keyword>
<dbReference type="EMBL" id="BAAAGA010000007">
    <property type="protein sequence ID" value="GAA0628244.1"/>
    <property type="molecule type" value="Genomic_DNA"/>
</dbReference>
<organism evidence="1 2">
    <name type="scientific">Brevundimonas kwangchunensis</name>
    <dbReference type="NCBI Taxonomy" id="322163"/>
    <lineage>
        <taxon>Bacteria</taxon>
        <taxon>Pseudomonadati</taxon>
        <taxon>Pseudomonadota</taxon>
        <taxon>Alphaproteobacteria</taxon>
        <taxon>Caulobacterales</taxon>
        <taxon>Caulobacteraceae</taxon>
        <taxon>Brevundimonas</taxon>
    </lineage>
</organism>
<proteinExistence type="predicted"/>
<evidence type="ECO:0000313" key="2">
    <source>
        <dbReference type="Proteomes" id="UP001501352"/>
    </source>
</evidence>
<name>A0ABN1H3R3_9CAUL</name>
<dbReference type="RefSeq" id="WP_343794491.1">
    <property type="nucleotide sequence ID" value="NZ_BAAAGA010000007.1"/>
</dbReference>
<protein>
    <submittedName>
        <fullName evidence="1">Uncharacterized protein</fullName>
    </submittedName>
</protein>
<gene>
    <name evidence="1" type="ORF">GCM10009422_26760</name>
</gene>
<sequence>MTLPRLRRPPPPPPAEYITSEQAEWVVAHLLFQAWKQDVHAETWRLVYAEGKRGAGPAEFARGALSLIAKGVEPPPGVIVTEDWIEEPPRPRPASLTGLWR</sequence>
<dbReference type="Proteomes" id="UP001501352">
    <property type="component" value="Unassembled WGS sequence"/>
</dbReference>
<accession>A0ABN1H3R3</accession>